<protein>
    <submittedName>
        <fullName evidence="1">Uncharacterized protein</fullName>
    </submittedName>
</protein>
<organism evidence="1 2">
    <name type="scientific">Trifolium medium</name>
    <dbReference type="NCBI Taxonomy" id="97028"/>
    <lineage>
        <taxon>Eukaryota</taxon>
        <taxon>Viridiplantae</taxon>
        <taxon>Streptophyta</taxon>
        <taxon>Embryophyta</taxon>
        <taxon>Tracheophyta</taxon>
        <taxon>Spermatophyta</taxon>
        <taxon>Magnoliopsida</taxon>
        <taxon>eudicotyledons</taxon>
        <taxon>Gunneridae</taxon>
        <taxon>Pentapetalae</taxon>
        <taxon>rosids</taxon>
        <taxon>fabids</taxon>
        <taxon>Fabales</taxon>
        <taxon>Fabaceae</taxon>
        <taxon>Papilionoideae</taxon>
        <taxon>50 kb inversion clade</taxon>
        <taxon>NPAAA clade</taxon>
        <taxon>Hologalegina</taxon>
        <taxon>IRL clade</taxon>
        <taxon>Trifolieae</taxon>
        <taxon>Trifolium</taxon>
    </lineage>
</organism>
<dbReference type="Proteomes" id="UP000265520">
    <property type="component" value="Unassembled WGS sequence"/>
</dbReference>
<name>A0A392UMA2_9FABA</name>
<evidence type="ECO:0000313" key="1">
    <source>
        <dbReference type="EMBL" id="MCI73556.1"/>
    </source>
</evidence>
<dbReference type="EMBL" id="LXQA010840982">
    <property type="protein sequence ID" value="MCI73556.1"/>
    <property type="molecule type" value="Genomic_DNA"/>
</dbReference>
<reference evidence="1 2" key="1">
    <citation type="journal article" date="2018" name="Front. Plant Sci.">
        <title>Red Clover (Trifolium pratense) and Zigzag Clover (T. medium) - A Picture of Genomic Similarities and Differences.</title>
        <authorList>
            <person name="Dluhosova J."/>
            <person name="Istvanek J."/>
            <person name="Nedelnik J."/>
            <person name="Repkova J."/>
        </authorList>
    </citation>
    <scope>NUCLEOTIDE SEQUENCE [LARGE SCALE GENOMIC DNA]</scope>
    <source>
        <strain evidence="2">cv. 10/8</strain>
        <tissue evidence="1">Leaf</tissue>
    </source>
</reference>
<keyword evidence="2" id="KW-1185">Reference proteome</keyword>
<sequence>KAASGAASLASGAGGAASGAMQEGKVQFCWLLAAHCNTLTCHYP</sequence>
<proteinExistence type="predicted"/>
<comment type="caution">
    <text evidence="1">The sequence shown here is derived from an EMBL/GenBank/DDBJ whole genome shotgun (WGS) entry which is preliminary data.</text>
</comment>
<feature type="non-terminal residue" evidence="1">
    <location>
        <position position="1"/>
    </location>
</feature>
<dbReference type="AlphaFoldDB" id="A0A392UMA2"/>
<accession>A0A392UMA2</accession>
<evidence type="ECO:0000313" key="2">
    <source>
        <dbReference type="Proteomes" id="UP000265520"/>
    </source>
</evidence>